<dbReference type="AlphaFoldDB" id="A0A857D5V2"/>
<proteinExistence type="predicted"/>
<evidence type="ECO:0000313" key="3">
    <source>
        <dbReference type="Proteomes" id="UP000438345"/>
    </source>
</evidence>
<sequence length="346" mass="40871">MNDELIPLVKVATYWRLRLRNVEPTTNQPLEENDPNFLPSGSEQWLQTEKRFYECMDNIIQFLDSPRVLTSLPLESLLPLCALLRLVLDNRHPSGNECVIPESPYYRAKDNPTWQQLDRLWHILKDDIGIKLAPKIKNWISAPWIKEKISNQYEQELELEQEDINQAQFRVWRYLGLSLKGQPTPRGKDSVFNPHYRQQSEECTVKGWLRKRIYHEVRTVAQRKAQEQRLRANPRVNPNDADQTIDPLDNIQSKPSQAWWEQIREAVEGPCAEELQQIQPRSIKLRHINAQKVILSLLPPESLTWEEMAQQWGCDDTTIRRFYNDKCCPWLREHFSAEDLLSRDRS</sequence>
<dbReference type="RefSeq" id="WP_158201116.1">
    <property type="nucleotide sequence ID" value="NZ_CP046973.1"/>
</dbReference>
<protein>
    <submittedName>
        <fullName evidence="2">Uncharacterized protein</fullName>
    </submittedName>
</protein>
<organism evidence="2 3">
    <name type="scientific">Microcystis aeruginosa FD4</name>
    <dbReference type="NCBI Taxonomy" id="2686288"/>
    <lineage>
        <taxon>Bacteria</taxon>
        <taxon>Bacillati</taxon>
        <taxon>Cyanobacteriota</taxon>
        <taxon>Cyanophyceae</taxon>
        <taxon>Oscillatoriophycideae</taxon>
        <taxon>Chroococcales</taxon>
        <taxon>Microcystaceae</taxon>
        <taxon>Microcystis</taxon>
    </lineage>
</organism>
<name>A0A857D5V2_MICAE</name>
<reference evidence="2 3" key="1">
    <citation type="submission" date="2019-12" db="EMBL/GenBank/DDBJ databases">
        <title>Complete genome sequence of Microcystis aeruginosa strain FD4.</title>
        <authorList>
            <person name="Urakawa H."/>
        </authorList>
    </citation>
    <scope>NUCLEOTIDE SEQUENCE [LARGE SCALE GENOMIC DNA]</scope>
    <source>
        <strain evidence="2 3">FD4</strain>
    </source>
</reference>
<gene>
    <name evidence="2" type="ORF">GQR42_18795</name>
</gene>
<feature type="region of interest" description="Disordered" evidence="1">
    <location>
        <begin position="225"/>
        <end position="250"/>
    </location>
</feature>
<accession>A0A857D5V2</accession>
<dbReference type="Proteomes" id="UP000438345">
    <property type="component" value="Chromosome"/>
</dbReference>
<dbReference type="EMBL" id="CP046973">
    <property type="protein sequence ID" value="QGZ91248.1"/>
    <property type="molecule type" value="Genomic_DNA"/>
</dbReference>
<evidence type="ECO:0000256" key="1">
    <source>
        <dbReference type="SAM" id="MobiDB-lite"/>
    </source>
</evidence>
<evidence type="ECO:0000313" key="2">
    <source>
        <dbReference type="EMBL" id="QGZ91248.1"/>
    </source>
</evidence>